<dbReference type="RefSeq" id="WP_014358278.1">
    <property type="nucleotide sequence ID" value="NC_016906.1"/>
</dbReference>
<dbReference type="STRING" id="1112204.GPOL_c01630"/>
<dbReference type="HOGENOM" id="CLU_626868_0_0_11"/>
<accession>H6N489</accession>
<reference evidence="1 2" key="1">
    <citation type="journal article" date="2012" name="Appl. Environ. Microbiol.">
        <title>Involvement of two latex-clearing proteins during rubber degradation and insights into the subsequent degradation pathway revealed by the genome sequence of Gordonia polyisoprenivorans strain VH2.</title>
        <authorList>
            <person name="Hiessl S."/>
            <person name="Schuldes J."/>
            <person name="Thurmer A."/>
            <person name="Halbsguth T."/>
            <person name="Broker D."/>
            <person name="Angelov A."/>
            <person name="Liebl W."/>
            <person name="Daniel R."/>
            <person name="Steinbuchel A."/>
        </authorList>
    </citation>
    <scope>NUCLEOTIDE SEQUENCE [LARGE SCALE GENOMIC DNA]</scope>
    <source>
        <strain evidence="2">DSM 44266 / VH2</strain>
    </source>
</reference>
<protein>
    <submittedName>
        <fullName evidence="1">Uncharacterized protein</fullName>
    </submittedName>
</protein>
<dbReference type="eggNOG" id="ENOG502Z9IT">
    <property type="taxonomic scope" value="Bacteria"/>
</dbReference>
<dbReference type="KEGG" id="gpo:GPOL_c01630"/>
<sequence>MTEHALEPVPVWTLATREVQIPSIVDDKASMTPERLDSLRNALAAFSEAPIATLEAYALPKKVERSSGIHLASASPLAQHLAQLVKQTPKVTHDGAETLYRMVVPAKVAAQMGSGIVKPMASKAAANGIHSALVGGSKIAGQATFVPVAAGKAATAGAAGGSAATAGVAAAGAGALTVAAPLVLMAVAVGVSAYADQQRRQAMERMTELLEKLDAHNLEDEQHRLEGCRSAITKATAILLDEGKLGVTLGLEPAVNIIDTAMVKAESRLSKLEKSLDGLGDGKVEVNELTKAIPGIDQRNSEFYAHLELAQAAIAMKRRTLVLQAVEHAQLSQSNPFERFLQTLEVEQREIDALDGRMRKVLLHLSSLRLDRSHGIRDFVFSAGDVDKLLNTGENLRQLGDLATLPAHRPDVTIEIAQEQDSSVTVFPALAG</sequence>
<organism evidence="1 2">
    <name type="scientific">Gordonia polyisoprenivorans (strain DSM 44266 / VH2)</name>
    <dbReference type="NCBI Taxonomy" id="1112204"/>
    <lineage>
        <taxon>Bacteria</taxon>
        <taxon>Bacillati</taxon>
        <taxon>Actinomycetota</taxon>
        <taxon>Actinomycetes</taxon>
        <taxon>Mycobacteriales</taxon>
        <taxon>Gordoniaceae</taxon>
        <taxon>Gordonia</taxon>
    </lineage>
</organism>
<gene>
    <name evidence="1" type="ordered locus">GPOL_c01630</name>
</gene>
<keyword evidence="2" id="KW-1185">Reference proteome</keyword>
<dbReference type="EMBL" id="CP003119">
    <property type="protein sequence ID" value="AFA71236.1"/>
    <property type="molecule type" value="Genomic_DNA"/>
</dbReference>
<proteinExistence type="predicted"/>
<name>H6N489_GORPV</name>
<evidence type="ECO:0000313" key="1">
    <source>
        <dbReference type="EMBL" id="AFA71236.1"/>
    </source>
</evidence>
<evidence type="ECO:0000313" key="2">
    <source>
        <dbReference type="Proteomes" id="UP000009154"/>
    </source>
</evidence>
<dbReference type="AlphaFoldDB" id="H6N489"/>
<dbReference type="GeneID" id="90157276"/>
<dbReference type="Proteomes" id="UP000009154">
    <property type="component" value="Chromosome"/>
</dbReference>